<dbReference type="OrthoDB" id="734129at2759"/>
<name>A0A419PSE5_CLOSI</name>
<gene>
    <name evidence="1" type="ORF">CSKR_113991</name>
</gene>
<reference evidence="1 2" key="2">
    <citation type="journal article" date="2021" name="Genomics">
        <title>High-quality reference genome for Clonorchis sinensis.</title>
        <authorList>
            <person name="Young N.D."/>
            <person name="Stroehlein A.J."/>
            <person name="Kinkar L."/>
            <person name="Wang T."/>
            <person name="Sohn W.M."/>
            <person name="Chang B.C.H."/>
            <person name="Kaur P."/>
            <person name="Weisz D."/>
            <person name="Dudchenko O."/>
            <person name="Aiden E.L."/>
            <person name="Korhonen P.K."/>
            <person name="Gasser R.B."/>
        </authorList>
    </citation>
    <scope>NUCLEOTIDE SEQUENCE [LARGE SCALE GENOMIC DNA]</scope>
    <source>
        <strain evidence="1">Cs-k2</strain>
    </source>
</reference>
<accession>A0A419PSE5</accession>
<dbReference type="AlphaFoldDB" id="A0A419PSE5"/>
<dbReference type="Proteomes" id="UP000286415">
    <property type="component" value="Unassembled WGS sequence"/>
</dbReference>
<comment type="caution">
    <text evidence="1">The sequence shown here is derived from an EMBL/GenBank/DDBJ whole genome shotgun (WGS) entry which is preliminary data.</text>
</comment>
<dbReference type="InParanoid" id="A0A419PSE5"/>
<evidence type="ECO:0000313" key="1">
    <source>
        <dbReference type="EMBL" id="KAG5454304.1"/>
    </source>
</evidence>
<reference evidence="1 2" key="1">
    <citation type="journal article" date="2018" name="Biotechnol. Adv.">
        <title>Improved genomic resources and new bioinformatic workflow for the carcinogenic parasite Clonorchis sinensis: Biotechnological implications.</title>
        <authorList>
            <person name="Wang D."/>
            <person name="Korhonen P.K."/>
            <person name="Gasser R.B."/>
            <person name="Young N.D."/>
        </authorList>
    </citation>
    <scope>NUCLEOTIDE SEQUENCE [LARGE SCALE GENOMIC DNA]</scope>
    <source>
        <strain evidence="1">Cs-k2</strain>
    </source>
</reference>
<evidence type="ECO:0000313" key="2">
    <source>
        <dbReference type="Proteomes" id="UP000286415"/>
    </source>
</evidence>
<protein>
    <submittedName>
        <fullName evidence="1">Uncharacterized protein</fullName>
    </submittedName>
</protein>
<organism evidence="1 2">
    <name type="scientific">Clonorchis sinensis</name>
    <name type="common">Chinese liver fluke</name>
    <dbReference type="NCBI Taxonomy" id="79923"/>
    <lineage>
        <taxon>Eukaryota</taxon>
        <taxon>Metazoa</taxon>
        <taxon>Spiralia</taxon>
        <taxon>Lophotrochozoa</taxon>
        <taxon>Platyhelminthes</taxon>
        <taxon>Trematoda</taxon>
        <taxon>Digenea</taxon>
        <taxon>Opisthorchiida</taxon>
        <taxon>Opisthorchiata</taxon>
        <taxon>Opisthorchiidae</taxon>
        <taxon>Clonorchis</taxon>
    </lineage>
</organism>
<proteinExistence type="predicted"/>
<sequence length="255" mass="29126">MHDVKSIFGKLVKRQSGQFGKVHLIREVVVNFSHQLEEIRIRCIELTELWIHFGPIFAPGARWTMWLHHKFTDRKVRGSNPTSASRLPLSRLGQPDSVTSNYPSRVEFTMLRCAPYYYTDQKPGRCAPRTSKDFQCLTVDFLGALPESGGNTGSAMLKYVEWYSMAQWLEREFIDRKVRASNPTSASRLPLSRLGQPDSIPTLVQPSGGTAVRQRKGATAERTTMNIISWHLKHLLQRPIEFVGQSVLMVKKNWN</sequence>
<keyword evidence="2" id="KW-1185">Reference proteome</keyword>
<dbReference type="EMBL" id="NIRI02000010">
    <property type="protein sequence ID" value="KAG5454304.1"/>
    <property type="molecule type" value="Genomic_DNA"/>
</dbReference>